<dbReference type="Pfam" id="PF18884">
    <property type="entry name" value="TSP3_bac"/>
    <property type="match status" value="3"/>
</dbReference>
<feature type="compositionally biased region" description="Polar residues" evidence="5">
    <location>
        <begin position="34"/>
        <end position="48"/>
    </location>
</feature>
<dbReference type="InterPro" id="IPR059100">
    <property type="entry name" value="TSP3_bac"/>
</dbReference>
<evidence type="ECO:0000256" key="4">
    <source>
        <dbReference type="ARBA" id="ARBA00022837"/>
    </source>
</evidence>
<dbReference type="PRINTS" id="PR01217">
    <property type="entry name" value="PRICHEXTENSN"/>
</dbReference>
<proteinExistence type="predicted"/>
<sequence>MFDDQIPTIPPVPPTAPTLVVPPAPPVPAPQPELSAQTVVNQPAQTPGNGEVEDIFAPPGNLPLAPVASTAPAPPSVSPQTPASAPQTPLTPPTPLVPPPITPVAPAPTPNRSTMPKAPVKKGGTWKIVVGVLLVIAMIVASAYLAFYFIGQSAKDTGAVLAPTDQVENNVEESTPQVVPEPVVVPEPELVEVVDTDGDGLTDTEEAKAGTDPTKPDTDNDQLNDREEVQVYSTDPLDPDTDSDGYLDGLEVSGGFNPNGPGKLFEIPR</sequence>
<evidence type="ECO:0008006" key="9">
    <source>
        <dbReference type="Google" id="ProtNLM"/>
    </source>
</evidence>
<dbReference type="GO" id="GO:0005509">
    <property type="term" value="F:calcium ion binding"/>
    <property type="evidence" value="ECO:0007669"/>
    <property type="project" value="InterPro"/>
</dbReference>
<keyword evidence="6" id="KW-1133">Transmembrane helix</keyword>
<dbReference type="InterPro" id="IPR053180">
    <property type="entry name" value="Ca-binding_acidic-repeat"/>
</dbReference>
<keyword evidence="6" id="KW-0472">Membrane</keyword>
<keyword evidence="4" id="KW-0106">Calcium</keyword>
<feature type="region of interest" description="Disordered" evidence="5">
    <location>
        <begin position="1"/>
        <end position="98"/>
    </location>
</feature>
<gene>
    <name evidence="7" type="ORF">CO173_03200</name>
</gene>
<dbReference type="SUPFAM" id="SSF103647">
    <property type="entry name" value="TSP type-3 repeat"/>
    <property type="match status" value="1"/>
</dbReference>
<evidence type="ECO:0000256" key="5">
    <source>
        <dbReference type="SAM" id="MobiDB-lite"/>
    </source>
</evidence>
<feature type="compositionally biased region" description="Acidic residues" evidence="5">
    <location>
        <begin position="195"/>
        <end position="204"/>
    </location>
</feature>
<evidence type="ECO:0000313" key="7">
    <source>
        <dbReference type="EMBL" id="PJA46292.1"/>
    </source>
</evidence>
<dbReference type="InterPro" id="IPR028974">
    <property type="entry name" value="TSP_type-3_rpt"/>
</dbReference>
<evidence type="ECO:0000256" key="2">
    <source>
        <dbReference type="ARBA" id="ARBA00022525"/>
    </source>
</evidence>
<reference evidence="8" key="1">
    <citation type="submission" date="2017-09" db="EMBL/GenBank/DDBJ databases">
        <title>Depth-based differentiation of microbial function through sediment-hosted aquifers and enrichment of novel symbionts in the deep terrestrial subsurface.</title>
        <authorList>
            <person name="Probst A.J."/>
            <person name="Ladd B."/>
            <person name="Jarett J.K."/>
            <person name="Geller-Mcgrath D.E."/>
            <person name="Sieber C.M.K."/>
            <person name="Emerson J.B."/>
            <person name="Anantharaman K."/>
            <person name="Thomas B.C."/>
            <person name="Malmstrom R."/>
            <person name="Stieglmeier M."/>
            <person name="Klingl A."/>
            <person name="Woyke T."/>
            <person name="Ryan C.M."/>
            <person name="Banfield J.F."/>
        </authorList>
    </citation>
    <scope>NUCLEOTIDE SEQUENCE [LARGE SCALE GENOMIC DNA]</scope>
</reference>
<dbReference type="InterPro" id="IPR018247">
    <property type="entry name" value="EF_Hand_1_Ca_BS"/>
</dbReference>
<feature type="compositionally biased region" description="Low complexity" evidence="5">
    <location>
        <begin position="78"/>
        <end position="88"/>
    </location>
</feature>
<feature type="compositionally biased region" description="Pro residues" evidence="5">
    <location>
        <begin position="89"/>
        <end position="98"/>
    </location>
</feature>
<dbReference type="PROSITE" id="PS00018">
    <property type="entry name" value="EF_HAND_1"/>
    <property type="match status" value="1"/>
</dbReference>
<dbReference type="PANTHER" id="PTHR37467">
    <property type="entry name" value="EXPORTED CALCIUM-BINDING GLYCOPROTEIN-RELATED"/>
    <property type="match status" value="1"/>
</dbReference>
<keyword evidence="6" id="KW-0812">Transmembrane</keyword>
<feature type="compositionally biased region" description="Pro residues" evidence="5">
    <location>
        <begin position="8"/>
        <end position="31"/>
    </location>
</feature>
<evidence type="ECO:0000313" key="8">
    <source>
        <dbReference type="Proteomes" id="UP000231263"/>
    </source>
</evidence>
<dbReference type="Proteomes" id="UP000231263">
    <property type="component" value="Unassembled WGS sequence"/>
</dbReference>
<dbReference type="EMBL" id="PFWT01000011">
    <property type="protein sequence ID" value="PJA46292.1"/>
    <property type="molecule type" value="Genomic_DNA"/>
</dbReference>
<evidence type="ECO:0000256" key="3">
    <source>
        <dbReference type="ARBA" id="ARBA00022729"/>
    </source>
</evidence>
<comment type="subcellular location">
    <subcellularLocation>
        <location evidence="1">Secreted</location>
    </subcellularLocation>
</comment>
<name>A0A2M7XEK2_9BACT</name>
<protein>
    <recommendedName>
        <fullName evidence="9">EF-hand domain-containing protein</fullName>
    </recommendedName>
</protein>
<keyword evidence="2" id="KW-0964">Secreted</keyword>
<feature type="compositionally biased region" description="Low complexity" evidence="5">
    <location>
        <begin position="62"/>
        <end position="71"/>
    </location>
</feature>
<keyword evidence="3" id="KW-0732">Signal</keyword>
<accession>A0A2M7XEK2</accession>
<dbReference type="AlphaFoldDB" id="A0A2M7XEK2"/>
<evidence type="ECO:0000256" key="6">
    <source>
        <dbReference type="SAM" id="Phobius"/>
    </source>
</evidence>
<comment type="caution">
    <text evidence="7">The sequence shown here is derived from an EMBL/GenBank/DDBJ whole genome shotgun (WGS) entry which is preliminary data.</text>
</comment>
<dbReference type="PANTHER" id="PTHR37467:SF1">
    <property type="entry name" value="EXPORTED CALCIUM-BINDING GLYCOPROTEIN"/>
    <property type="match status" value="1"/>
</dbReference>
<feature type="compositionally biased region" description="Basic and acidic residues" evidence="5">
    <location>
        <begin position="205"/>
        <end position="229"/>
    </location>
</feature>
<feature type="transmembrane region" description="Helical" evidence="6">
    <location>
        <begin position="128"/>
        <end position="150"/>
    </location>
</feature>
<organism evidence="7 8">
    <name type="scientific">Candidatus Uhrbacteria bacterium CG_4_9_14_3_um_filter_41_35</name>
    <dbReference type="NCBI Taxonomy" id="1975034"/>
    <lineage>
        <taxon>Bacteria</taxon>
        <taxon>Candidatus Uhriibacteriota</taxon>
    </lineage>
</organism>
<feature type="region of interest" description="Disordered" evidence="5">
    <location>
        <begin position="195"/>
        <end position="269"/>
    </location>
</feature>
<evidence type="ECO:0000256" key="1">
    <source>
        <dbReference type="ARBA" id="ARBA00004613"/>
    </source>
</evidence>